<keyword evidence="2 5" id="KW-0812">Transmembrane</keyword>
<dbReference type="PANTHER" id="PTHR43229">
    <property type="entry name" value="NODULATION PROTEIN J"/>
    <property type="match status" value="1"/>
</dbReference>
<name>A0ABT0G0B1_9ACTN</name>
<dbReference type="Pfam" id="PF01061">
    <property type="entry name" value="ABC2_membrane"/>
    <property type="match status" value="1"/>
</dbReference>
<reference evidence="7 8" key="1">
    <citation type="submission" date="2022-04" db="EMBL/GenBank/DDBJ databases">
        <title>Genome draft of Actinomadura sp. ATCC 31491.</title>
        <authorList>
            <person name="Shi X."/>
            <person name="Du Y."/>
        </authorList>
    </citation>
    <scope>NUCLEOTIDE SEQUENCE [LARGE SCALE GENOMIC DNA]</scope>
    <source>
        <strain evidence="7 8">ATCC 31491</strain>
    </source>
</reference>
<evidence type="ECO:0000256" key="3">
    <source>
        <dbReference type="ARBA" id="ARBA00022989"/>
    </source>
</evidence>
<organism evidence="7 8">
    <name type="scientific">Actinomadura luzonensis</name>
    <dbReference type="NCBI Taxonomy" id="2805427"/>
    <lineage>
        <taxon>Bacteria</taxon>
        <taxon>Bacillati</taxon>
        <taxon>Actinomycetota</taxon>
        <taxon>Actinomycetes</taxon>
        <taxon>Streptosporangiales</taxon>
        <taxon>Thermomonosporaceae</taxon>
        <taxon>Actinomadura</taxon>
    </lineage>
</organism>
<comment type="similarity">
    <text evidence="5">Belongs to the ABC-2 integral membrane protein family.</text>
</comment>
<feature type="transmembrane region" description="Helical" evidence="5">
    <location>
        <begin position="106"/>
        <end position="131"/>
    </location>
</feature>
<accession>A0ABT0G0B1</accession>
<keyword evidence="8" id="KW-1185">Reference proteome</keyword>
<sequence length="284" mass="29235">MNPVAHAVRLGAARGWIEFKQHIGNPQELWFDVVTTAAVVVVIFLQRGSVVPGTTFSLAAATLPSVIGMSVALHGVTGGVAALAVEREDGTLLRVKALPQGMVGYLVARVVSVSANTAAGVLVMLVAGLLLVPGLTSAGPGGWLAVAWTTLLGLLFALPLGAIVGSLATSPQTAAGLSMLTVGGLTAVSGVFYPIAALPAWLQGLAQVFPVYWLGLGMRSALLPDAAAAAEIGGSWRPAQTTLVLAAWAVAALLAAPPILRRMARRESGSMMEERRHRAMQRVG</sequence>
<evidence type="ECO:0000313" key="8">
    <source>
        <dbReference type="Proteomes" id="UP001317259"/>
    </source>
</evidence>
<evidence type="ECO:0000313" key="7">
    <source>
        <dbReference type="EMBL" id="MCK2218037.1"/>
    </source>
</evidence>
<dbReference type="PANTHER" id="PTHR43229:SF6">
    <property type="entry name" value="ABC-TYPE MULTIDRUG TRANSPORT SYSTEM, PERMEASE COMPONENT"/>
    <property type="match status" value="1"/>
</dbReference>
<feature type="transmembrane region" description="Helical" evidence="5">
    <location>
        <begin position="29"/>
        <end position="46"/>
    </location>
</feature>
<keyword evidence="3 5" id="KW-1133">Transmembrane helix</keyword>
<evidence type="ECO:0000256" key="4">
    <source>
        <dbReference type="ARBA" id="ARBA00023136"/>
    </source>
</evidence>
<dbReference type="Proteomes" id="UP001317259">
    <property type="component" value="Unassembled WGS sequence"/>
</dbReference>
<keyword evidence="5" id="KW-1003">Cell membrane</keyword>
<protein>
    <recommendedName>
        <fullName evidence="5">Transport permease protein</fullName>
    </recommendedName>
</protein>
<gene>
    <name evidence="7" type="ORF">MF672_030235</name>
</gene>
<dbReference type="EMBL" id="JAKRKC020000002">
    <property type="protein sequence ID" value="MCK2218037.1"/>
    <property type="molecule type" value="Genomic_DNA"/>
</dbReference>
<dbReference type="InterPro" id="IPR047817">
    <property type="entry name" value="ABC2_TM_bact-type"/>
</dbReference>
<evidence type="ECO:0000256" key="2">
    <source>
        <dbReference type="ARBA" id="ARBA00022692"/>
    </source>
</evidence>
<dbReference type="PROSITE" id="PS51012">
    <property type="entry name" value="ABC_TM2"/>
    <property type="match status" value="1"/>
</dbReference>
<evidence type="ECO:0000256" key="5">
    <source>
        <dbReference type="RuleBase" id="RU361157"/>
    </source>
</evidence>
<feature type="transmembrane region" description="Helical" evidence="5">
    <location>
        <begin position="180"/>
        <end position="202"/>
    </location>
</feature>
<evidence type="ECO:0000256" key="1">
    <source>
        <dbReference type="ARBA" id="ARBA00004141"/>
    </source>
</evidence>
<feature type="transmembrane region" description="Helical" evidence="5">
    <location>
        <begin position="143"/>
        <end position="168"/>
    </location>
</feature>
<comment type="subcellular location">
    <subcellularLocation>
        <location evidence="5">Cell membrane</location>
        <topology evidence="5">Multi-pass membrane protein</topology>
    </subcellularLocation>
    <subcellularLocation>
        <location evidence="1">Membrane</location>
        <topology evidence="1">Multi-pass membrane protein</topology>
    </subcellularLocation>
</comment>
<evidence type="ECO:0000259" key="6">
    <source>
        <dbReference type="PROSITE" id="PS51012"/>
    </source>
</evidence>
<proteinExistence type="inferred from homology"/>
<comment type="caution">
    <text evidence="7">The sequence shown here is derived from an EMBL/GenBank/DDBJ whole genome shotgun (WGS) entry which is preliminary data.</text>
</comment>
<dbReference type="InterPro" id="IPR051784">
    <property type="entry name" value="Nod_factor_ABC_transporter"/>
</dbReference>
<dbReference type="InterPro" id="IPR013525">
    <property type="entry name" value="ABC2_TM"/>
</dbReference>
<feature type="transmembrane region" description="Helical" evidence="5">
    <location>
        <begin position="66"/>
        <end position="85"/>
    </location>
</feature>
<feature type="transmembrane region" description="Helical" evidence="5">
    <location>
        <begin position="243"/>
        <end position="260"/>
    </location>
</feature>
<feature type="domain" description="ABC transmembrane type-2" evidence="6">
    <location>
        <begin position="27"/>
        <end position="263"/>
    </location>
</feature>
<dbReference type="RefSeq" id="WP_242370807.1">
    <property type="nucleotide sequence ID" value="NZ_JAKRKC020000002.1"/>
</dbReference>
<keyword evidence="5" id="KW-0813">Transport</keyword>
<keyword evidence="4 5" id="KW-0472">Membrane</keyword>